<organism evidence="1 2">
    <name type="scientific">Scopulibacillus cellulosilyticus</name>
    <dbReference type="NCBI Taxonomy" id="2665665"/>
    <lineage>
        <taxon>Bacteria</taxon>
        <taxon>Bacillati</taxon>
        <taxon>Bacillota</taxon>
        <taxon>Bacilli</taxon>
        <taxon>Bacillales</taxon>
        <taxon>Sporolactobacillaceae</taxon>
        <taxon>Scopulibacillus</taxon>
    </lineage>
</organism>
<dbReference type="EMBL" id="JBHTCO010000004">
    <property type="protein sequence ID" value="MFC7392154.1"/>
    <property type="molecule type" value="Genomic_DNA"/>
</dbReference>
<sequence>MAYLDPQLMGVFRSKMMNPYHMRQAYGILRGYRGADLRNPACAYGIVDGLSRCLGCPITPAQRANAAQWLMECGVDPQNPAHRRAMWGLINGGGFW</sequence>
<reference evidence="2" key="1">
    <citation type="journal article" date="2019" name="Int. J. Syst. Evol. Microbiol.">
        <title>The Global Catalogue of Microorganisms (GCM) 10K type strain sequencing project: providing services to taxonomists for standard genome sequencing and annotation.</title>
        <authorList>
            <consortium name="The Broad Institute Genomics Platform"/>
            <consortium name="The Broad Institute Genome Sequencing Center for Infectious Disease"/>
            <person name="Wu L."/>
            <person name="Ma J."/>
        </authorList>
    </citation>
    <scope>NUCLEOTIDE SEQUENCE [LARGE SCALE GENOMIC DNA]</scope>
    <source>
        <strain evidence="2">CGMCC 1.16305</strain>
    </source>
</reference>
<keyword evidence="2" id="KW-1185">Reference proteome</keyword>
<gene>
    <name evidence="1" type="ORF">ACFQRG_04090</name>
</gene>
<evidence type="ECO:0000313" key="1">
    <source>
        <dbReference type="EMBL" id="MFC7392154.1"/>
    </source>
</evidence>
<proteinExistence type="predicted"/>
<dbReference type="RefSeq" id="WP_380963930.1">
    <property type="nucleotide sequence ID" value="NZ_JBHTCO010000004.1"/>
</dbReference>
<comment type="caution">
    <text evidence="1">The sequence shown here is derived from an EMBL/GenBank/DDBJ whole genome shotgun (WGS) entry which is preliminary data.</text>
</comment>
<evidence type="ECO:0000313" key="2">
    <source>
        <dbReference type="Proteomes" id="UP001596505"/>
    </source>
</evidence>
<dbReference type="Proteomes" id="UP001596505">
    <property type="component" value="Unassembled WGS sequence"/>
</dbReference>
<name>A0ABW2PS26_9BACL</name>
<protein>
    <submittedName>
        <fullName evidence="1">Uncharacterized protein</fullName>
    </submittedName>
</protein>
<accession>A0ABW2PS26</accession>